<dbReference type="SUPFAM" id="SSF50203">
    <property type="entry name" value="Bacterial enterotoxins"/>
    <property type="match status" value="1"/>
</dbReference>
<evidence type="ECO:0000313" key="4">
    <source>
        <dbReference type="EMBL" id="RIO46199.1"/>
    </source>
</evidence>
<gene>
    <name evidence="4" type="ORF">BUZ57_05465</name>
</gene>
<name>A0A418JJM9_STAHY</name>
<dbReference type="STRING" id="1284.SHYC_00480"/>
<dbReference type="AlphaFoldDB" id="A0A418JJM9"/>
<proteinExistence type="inferred from homology"/>
<accession>A0A418JJM9</accession>
<sequence>MIGRSIHMRTAHHLTYHKGAKNMKLSTIAKSALALGILTTGIMTTNVQYAQAEHQEDARPRIVNSENKFLHEYYSRPYYEYKKVSVFKKGNKAFLRSKGRLTNILLSGDEKNAYANGKVHNLDVFTVQEEGNQRVHYSVGGLSRTNFTNNPNWSTKIAVSLYKTTETVQGDYHYNISSSKQQLTLKELDFKLRQDLIKNAELYENGYKYGDITVKMKNGKRHVIDLTQSLQYKRMGVLISPEDIEHIDIHIKKIDIKL</sequence>
<dbReference type="PRINTS" id="PR01898">
    <property type="entry name" value="SAGSUPRFAMLY"/>
</dbReference>
<dbReference type="InterPro" id="IPR016091">
    <property type="entry name" value="SuperAg_toxin_C"/>
</dbReference>
<feature type="domain" description="Staphylococcal/Streptococcal toxin beta-grasp" evidence="2">
    <location>
        <begin position="159"/>
        <end position="251"/>
    </location>
</feature>
<dbReference type="Pfam" id="PF02876">
    <property type="entry name" value="Stap_Strp_tox_C"/>
    <property type="match status" value="1"/>
</dbReference>
<dbReference type="InterPro" id="IPR015282">
    <property type="entry name" value="SSL_OB"/>
</dbReference>
<dbReference type="InterPro" id="IPR013307">
    <property type="entry name" value="Superantigen_bac"/>
</dbReference>
<dbReference type="InterPro" id="IPR008375">
    <property type="entry name" value="Staph_exotoxin"/>
</dbReference>
<evidence type="ECO:0000256" key="1">
    <source>
        <dbReference type="ARBA" id="ARBA00008401"/>
    </source>
</evidence>
<dbReference type="PROSITE" id="PS00278">
    <property type="entry name" value="STAPH_STREP_TOXIN_2"/>
    <property type="match status" value="1"/>
</dbReference>
<dbReference type="PRINTS" id="PR01800">
    <property type="entry name" value="STAPHEXOTOXN"/>
</dbReference>
<evidence type="ECO:0008006" key="6">
    <source>
        <dbReference type="Google" id="ProtNLM"/>
    </source>
</evidence>
<dbReference type="PRINTS" id="PR01501">
    <property type="entry name" value="TOXICSSTOXIN"/>
</dbReference>
<comment type="caution">
    <text evidence="4">The sequence shown here is derived from an EMBL/GenBank/DDBJ whole genome shotgun (WGS) entry which is preliminary data.</text>
</comment>
<dbReference type="Proteomes" id="UP000285625">
    <property type="component" value="Unassembled WGS sequence"/>
</dbReference>
<dbReference type="EMBL" id="QXVO01000012">
    <property type="protein sequence ID" value="RIO46199.1"/>
    <property type="molecule type" value="Genomic_DNA"/>
</dbReference>
<organism evidence="4 5">
    <name type="scientific">Staphylococcus hyicus</name>
    <dbReference type="NCBI Taxonomy" id="1284"/>
    <lineage>
        <taxon>Bacteria</taxon>
        <taxon>Bacillati</taxon>
        <taxon>Bacillota</taxon>
        <taxon>Bacilli</taxon>
        <taxon>Bacillales</taxon>
        <taxon>Staphylococcaceae</taxon>
        <taxon>Staphylococcus</taxon>
    </lineage>
</organism>
<dbReference type="SUPFAM" id="SSF54334">
    <property type="entry name" value="Superantigen toxins, C-terminal domain"/>
    <property type="match status" value="1"/>
</dbReference>
<dbReference type="InterPro" id="IPR006126">
    <property type="entry name" value="Staph/Strept_toxin_CS"/>
</dbReference>
<dbReference type="InterPro" id="IPR006123">
    <property type="entry name" value="Toxin_b-grasp_Staph/Strep"/>
</dbReference>
<evidence type="ECO:0000259" key="2">
    <source>
        <dbReference type="Pfam" id="PF02876"/>
    </source>
</evidence>
<dbReference type="Gene3D" id="2.40.50.110">
    <property type="match status" value="1"/>
</dbReference>
<protein>
    <recommendedName>
        <fullName evidence="6">Exotoxin</fullName>
    </recommendedName>
</protein>
<dbReference type="InterPro" id="IPR008992">
    <property type="entry name" value="Enterotoxin"/>
</dbReference>
<comment type="similarity">
    <text evidence="1">Belongs to the staphylococcal/streptococcal toxin family.</text>
</comment>
<dbReference type="Gene3D" id="3.10.20.120">
    <property type="match status" value="1"/>
</dbReference>
<feature type="domain" description="Staphylococcal superantigen-like OB-fold" evidence="3">
    <location>
        <begin position="70"/>
        <end position="146"/>
    </location>
</feature>
<evidence type="ECO:0000313" key="5">
    <source>
        <dbReference type="Proteomes" id="UP000285625"/>
    </source>
</evidence>
<evidence type="ECO:0000259" key="3">
    <source>
        <dbReference type="Pfam" id="PF09199"/>
    </source>
</evidence>
<reference evidence="4 5" key="1">
    <citation type="journal article" date="2016" name="Front. Microbiol.">
        <title>Comprehensive Phylogenetic Analysis of Bovine Non-aureus Staphylococci Species Based on Whole-Genome Sequencing.</title>
        <authorList>
            <person name="Naushad S."/>
            <person name="Barkema H.W."/>
            <person name="Luby C."/>
            <person name="Condas L.A."/>
            <person name="Nobrega D.B."/>
            <person name="Carson D.A."/>
            <person name="De Buck J."/>
        </authorList>
    </citation>
    <scope>NUCLEOTIDE SEQUENCE [LARGE SCALE GENOMIC DNA]</scope>
    <source>
        <strain evidence="4 5">SNUC 5959</strain>
    </source>
</reference>
<dbReference type="Pfam" id="PF09199">
    <property type="entry name" value="SSL_OB"/>
    <property type="match status" value="1"/>
</dbReference>
<dbReference type="GO" id="GO:0005576">
    <property type="term" value="C:extracellular region"/>
    <property type="evidence" value="ECO:0007669"/>
    <property type="project" value="InterPro"/>
</dbReference>